<name>A0A0K2W1Y1_MESPL</name>
<accession>A0A0K2W1Y1</accession>
<reference evidence="3" key="1">
    <citation type="submission" date="2014-08" db="EMBL/GenBank/DDBJ databases">
        <authorList>
            <person name="Edwards T."/>
        </authorList>
    </citation>
    <scope>NUCLEOTIDE SEQUENCE [LARGE SCALE GENOMIC DNA]</scope>
</reference>
<gene>
    <name evidence="2" type="ORF">MPL1032_250074</name>
</gene>
<evidence type="ECO:0000256" key="1">
    <source>
        <dbReference type="SAM" id="MobiDB-lite"/>
    </source>
</evidence>
<proteinExistence type="predicted"/>
<dbReference type="AlphaFoldDB" id="A0A0K2W1Y1"/>
<dbReference type="EMBL" id="CCND01000018">
    <property type="protein sequence ID" value="CDX59136.1"/>
    <property type="molecule type" value="Genomic_DNA"/>
</dbReference>
<evidence type="ECO:0000313" key="3">
    <source>
        <dbReference type="Proteomes" id="UP000182888"/>
    </source>
</evidence>
<dbReference type="Proteomes" id="UP000182888">
    <property type="component" value="Unassembled WGS sequence"/>
</dbReference>
<protein>
    <submittedName>
        <fullName evidence="2">Uncharacterized protein</fullName>
    </submittedName>
</protein>
<sequence length="56" mass="6117">MAASWSSPATDHPIHPPCYENSIPGPRKVMLGSRIQGGGVVGQRRTIGVRPRHFPR</sequence>
<feature type="region of interest" description="Disordered" evidence="1">
    <location>
        <begin position="1"/>
        <end position="22"/>
    </location>
</feature>
<organism evidence="2 3">
    <name type="scientific">Mesorhizobium plurifarium</name>
    <dbReference type="NCBI Taxonomy" id="69974"/>
    <lineage>
        <taxon>Bacteria</taxon>
        <taxon>Pseudomonadati</taxon>
        <taxon>Pseudomonadota</taxon>
        <taxon>Alphaproteobacteria</taxon>
        <taxon>Hyphomicrobiales</taxon>
        <taxon>Phyllobacteriaceae</taxon>
        <taxon>Mesorhizobium</taxon>
    </lineage>
</organism>
<evidence type="ECO:0000313" key="2">
    <source>
        <dbReference type="EMBL" id="CDX59136.1"/>
    </source>
</evidence>